<feature type="domain" description="Flagellar hook-length control protein-like C-terminal" evidence="5">
    <location>
        <begin position="391"/>
        <end position="473"/>
    </location>
</feature>
<comment type="caution">
    <text evidence="6">The sequence shown here is derived from an EMBL/GenBank/DDBJ whole genome shotgun (WGS) entry which is preliminary data.</text>
</comment>
<feature type="compositionally biased region" description="Polar residues" evidence="4">
    <location>
        <begin position="30"/>
        <end position="41"/>
    </location>
</feature>
<accession>A0A7X2HS51</accession>
<dbReference type="PANTHER" id="PTHR37533:SF2">
    <property type="entry name" value="FLAGELLAR HOOK-LENGTH CONTROL PROTEIN"/>
    <property type="match status" value="1"/>
</dbReference>
<protein>
    <submittedName>
        <fullName evidence="6">Flagellar hook-length control protein FliK</fullName>
    </submittedName>
</protein>
<evidence type="ECO:0000256" key="3">
    <source>
        <dbReference type="ARBA" id="ARBA00022795"/>
    </source>
</evidence>
<feature type="region of interest" description="Disordered" evidence="4">
    <location>
        <begin position="459"/>
        <end position="526"/>
    </location>
</feature>
<feature type="compositionally biased region" description="Polar residues" evidence="4">
    <location>
        <begin position="101"/>
        <end position="110"/>
    </location>
</feature>
<organism evidence="6 7">
    <name type="scientific">Ralstonia pickettii</name>
    <name type="common">Burkholderia pickettii</name>
    <dbReference type="NCBI Taxonomy" id="329"/>
    <lineage>
        <taxon>Bacteria</taxon>
        <taxon>Pseudomonadati</taxon>
        <taxon>Pseudomonadota</taxon>
        <taxon>Betaproteobacteria</taxon>
        <taxon>Burkholderiales</taxon>
        <taxon>Burkholderiaceae</taxon>
        <taxon>Ralstonia</taxon>
    </lineage>
</organism>
<reference evidence="6 7" key="1">
    <citation type="submission" date="2019-11" db="EMBL/GenBank/DDBJ databases">
        <title>Phenotypic characterization of an OXA-22 and OXA-60 co-producing Ralstonia pickettii clinical strain.</title>
        <authorList>
            <person name="He F."/>
        </authorList>
    </citation>
    <scope>NUCLEOTIDE SEQUENCE [LARGE SCALE GENOMIC DNA]</scope>
    <source>
        <strain evidence="6 7">PSLESD1</strain>
    </source>
</reference>
<dbReference type="Pfam" id="PF02120">
    <property type="entry name" value="Flg_hook"/>
    <property type="match status" value="1"/>
</dbReference>
<dbReference type="PRINTS" id="PR01007">
    <property type="entry name" value="FLGHOOKFLIK"/>
</dbReference>
<keyword evidence="6" id="KW-0282">Flagellum</keyword>
<comment type="function">
    <text evidence="1">Controls the length of the flagellar hook.</text>
</comment>
<feature type="compositionally biased region" description="Basic and acidic residues" evidence="4">
    <location>
        <begin position="64"/>
        <end position="78"/>
    </location>
</feature>
<dbReference type="InterPro" id="IPR038610">
    <property type="entry name" value="FliK-like_C_sf"/>
</dbReference>
<sequence length="526" mass="51755">MGLSATPNAAAKDLGAMLSAGNTAAADKTQAPSSGTDTFGNLLSDRMAQDAARRRADAQSTADDAARRADIARKDATRTDAASNGQDAKPADGNTPAPAITTPSGSTADTASAKPAQPAGTKDLDTAAQQAVADPAAQLAAQIEAARQAAQQAAAAMQQPVAQPALQANTKADADLATPVTGKSPANDAAAAQAAANLAANGTQGAAEPAATAQVGQAGLPAAKDTQANAGNTPTPPATALPDSGTLAQTMARTRAVADNTPPAARQLGTTSSAQGANADHGLARRSDLSAHSTVTQAATAAVTDASSRASNGGNAGTDNAGTQANAQGSGALFQGVLSRANGDAGMAAAPTFAVGGANAGGAAAASITPQQVHTLPTFGDAAWPQSMASQLAFMQVHRQSSAELQLNPAELGGMHVKLEVDNGAVNASFVCQHQAVAELVQDAMPRLRDAMQQGGMQLAQTSVSTGDFSQQQNASQGASAQNQGSGSGNGSGGRYGSGGSQDTTDTLAVAPRRVSTHEGAIDTFA</sequence>
<feature type="compositionally biased region" description="Basic and acidic residues" evidence="4">
    <location>
        <begin position="516"/>
        <end position="526"/>
    </location>
</feature>
<evidence type="ECO:0000313" key="7">
    <source>
        <dbReference type="Proteomes" id="UP000441032"/>
    </source>
</evidence>
<dbReference type="Gene3D" id="3.30.750.140">
    <property type="match status" value="1"/>
</dbReference>
<keyword evidence="3" id="KW-1005">Bacterial flagellum biogenesis</keyword>
<feature type="compositionally biased region" description="Polar residues" evidence="4">
    <location>
        <begin position="459"/>
        <end position="469"/>
    </location>
</feature>
<evidence type="ECO:0000313" key="6">
    <source>
        <dbReference type="EMBL" id="MRT01768.1"/>
    </source>
</evidence>
<feature type="region of interest" description="Disordered" evidence="4">
    <location>
        <begin position="258"/>
        <end position="324"/>
    </location>
</feature>
<evidence type="ECO:0000259" key="5">
    <source>
        <dbReference type="Pfam" id="PF02120"/>
    </source>
</evidence>
<keyword evidence="6" id="KW-0966">Cell projection</keyword>
<proteinExistence type="inferred from homology"/>
<dbReference type="GO" id="GO:0044780">
    <property type="term" value="P:bacterial-type flagellum assembly"/>
    <property type="evidence" value="ECO:0007669"/>
    <property type="project" value="InterPro"/>
</dbReference>
<gene>
    <name evidence="6" type="ORF">GJQ57_24270</name>
</gene>
<evidence type="ECO:0000256" key="2">
    <source>
        <dbReference type="ARBA" id="ARBA00009149"/>
    </source>
</evidence>
<dbReference type="InterPro" id="IPR021136">
    <property type="entry name" value="Flagellar_hook_control-like_C"/>
</dbReference>
<dbReference type="InterPro" id="IPR001635">
    <property type="entry name" value="Flag_hook_Flik"/>
</dbReference>
<evidence type="ECO:0000256" key="4">
    <source>
        <dbReference type="SAM" id="MobiDB-lite"/>
    </source>
</evidence>
<feature type="region of interest" description="Disordered" evidence="4">
    <location>
        <begin position="224"/>
        <end position="244"/>
    </location>
</feature>
<feature type="region of interest" description="Disordered" evidence="4">
    <location>
        <begin position="22"/>
        <end position="128"/>
    </location>
</feature>
<dbReference type="EMBL" id="WJYN01000018">
    <property type="protein sequence ID" value="MRT01768.1"/>
    <property type="molecule type" value="Genomic_DNA"/>
</dbReference>
<feature type="compositionally biased region" description="Low complexity" evidence="4">
    <location>
        <begin position="470"/>
        <end position="485"/>
    </location>
</feature>
<dbReference type="PANTHER" id="PTHR37533">
    <property type="entry name" value="FLAGELLAR HOOK-LENGTH CONTROL PROTEIN"/>
    <property type="match status" value="1"/>
</dbReference>
<dbReference type="CDD" id="cd17470">
    <property type="entry name" value="T3SS_Flik_C"/>
    <property type="match status" value="1"/>
</dbReference>
<feature type="compositionally biased region" description="Low complexity" evidence="4">
    <location>
        <begin position="290"/>
        <end position="324"/>
    </location>
</feature>
<dbReference type="RefSeq" id="WP_367875920.1">
    <property type="nucleotide sequence ID" value="NZ_WJYN01000018.1"/>
</dbReference>
<dbReference type="AlphaFoldDB" id="A0A7X2HS51"/>
<dbReference type="GO" id="GO:0009424">
    <property type="term" value="C:bacterial-type flagellum hook"/>
    <property type="evidence" value="ECO:0007669"/>
    <property type="project" value="InterPro"/>
</dbReference>
<evidence type="ECO:0000256" key="1">
    <source>
        <dbReference type="ARBA" id="ARBA00003944"/>
    </source>
</evidence>
<name>A0A7X2HS51_RALPI</name>
<feature type="compositionally biased region" description="Gly residues" evidence="4">
    <location>
        <begin position="486"/>
        <end position="500"/>
    </location>
</feature>
<dbReference type="Proteomes" id="UP000441032">
    <property type="component" value="Unassembled WGS sequence"/>
</dbReference>
<dbReference type="InterPro" id="IPR052563">
    <property type="entry name" value="FliK"/>
</dbReference>
<feature type="compositionally biased region" description="Basic and acidic residues" evidence="4">
    <location>
        <begin position="47"/>
        <end position="57"/>
    </location>
</feature>
<keyword evidence="6" id="KW-0969">Cilium</keyword>
<comment type="similarity">
    <text evidence="2">Belongs to the FliK family.</text>
</comment>